<keyword evidence="2" id="KW-1185">Reference proteome</keyword>
<sequence>MQHVMCRGEESHPFASLISVFLFRRGCNNAPLIPNLSSVFAGSSPSGDEGGILSLLSLLDGSWVARFGKHSSCRIRDGKRSTYILEKEGIEMLQRLEVKEVTFYSRYF</sequence>
<gene>
    <name evidence="1" type="ORF">NPIL_625991</name>
</gene>
<dbReference type="AlphaFoldDB" id="A0A8X6U457"/>
<proteinExistence type="predicted"/>
<reference evidence="1" key="1">
    <citation type="submission" date="2020-08" db="EMBL/GenBank/DDBJ databases">
        <title>Multicomponent nature underlies the extraordinary mechanical properties of spider dragline silk.</title>
        <authorList>
            <person name="Kono N."/>
            <person name="Nakamura H."/>
            <person name="Mori M."/>
            <person name="Yoshida Y."/>
            <person name="Ohtoshi R."/>
            <person name="Malay A.D."/>
            <person name="Moran D.A.P."/>
            <person name="Tomita M."/>
            <person name="Numata K."/>
            <person name="Arakawa K."/>
        </authorList>
    </citation>
    <scope>NUCLEOTIDE SEQUENCE</scope>
</reference>
<organism evidence="1 2">
    <name type="scientific">Nephila pilipes</name>
    <name type="common">Giant wood spider</name>
    <name type="synonym">Nephila maculata</name>
    <dbReference type="NCBI Taxonomy" id="299642"/>
    <lineage>
        <taxon>Eukaryota</taxon>
        <taxon>Metazoa</taxon>
        <taxon>Ecdysozoa</taxon>
        <taxon>Arthropoda</taxon>
        <taxon>Chelicerata</taxon>
        <taxon>Arachnida</taxon>
        <taxon>Araneae</taxon>
        <taxon>Araneomorphae</taxon>
        <taxon>Entelegynae</taxon>
        <taxon>Araneoidea</taxon>
        <taxon>Nephilidae</taxon>
        <taxon>Nephila</taxon>
    </lineage>
</organism>
<protein>
    <submittedName>
        <fullName evidence="1">Uncharacterized protein</fullName>
    </submittedName>
</protein>
<comment type="caution">
    <text evidence="1">The sequence shown here is derived from an EMBL/GenBank/DDBJ whole genome shotgun (WGS) entry which is preliminary data.</text>
</comment>
<dbReference type="Proteomes" id="UP000887013">
    <property type="component" value="Unassembled WGS sequence"/>
</dbReference>
<evidence type="ECO:0000313" key="1">
    <source>
        <dbReference type="EMBL" id="GFT78599.1"/>
    </source>
</evidence>
<dbReference type="EMBL" id="BMAW01071574">
    <property type="protein sequence ID" value="GFT78599.1"/>
    <property type="molecule type" value="Genomic_DNA"/>
</dbReference>
<name>A0A8X6U457_NEPPI</name>
<accession>A0A8X6U457</accession>
<evidence type="ECO:0000313" key="2">
    <source>
        <dbReference type="Proteomes" id="UP000887013"/>
    </source>
</evidence>